<dbReference type="EMBL" id="CACRTR010000023">
    <property type="protein sequence ID" value="VYU74854.1"/>
    <property type="molecule type" value="Genomic_DNA"/>
</dbReference>
<evidence type="ECO:0000259" key="6">
    <source>
        <dbReference type="PROSITE" id="PS51736"/>
    </source>
</evidence>
<dbReference type="InterPro" id="IPR050639">
    <property type="entry name" value="SSR_resolvase"/>
</dbReference>
<dbReference type="InterPro" id="IPR006118">
    <property type="entry name" value="Recombinase_CS"/>
</dbReference>
<dbReference type="GO" id="GO:0015074">
    <property type="term" value="P:DNA integration"/>
    <property type="evidence" value="ECO:0007669"/>
    <property type="project" value="UniProtKB-KW"/>
</dbReference>
<evidence type="ECO:0000256" key="3">
    <source>
        <dbReference type="ARBA" id="ARBA00023172"/>
    </source>
</evidence>
<sequence length="200" mass="23374">MFKVYGYVRVSSKEQNLDRQMAALGKYNIPLKNIFQDKVTGSNFSRPGYKRLLNRLRYGDLLIIHSIDRLGRNYEEILEQWSHITRTIGADIIVIDMPLLDTRDNQNGLTGKFVSDLVLQILSYVAQLEREKIYQRQLEGIKAAKEKGVRFGRPKKEVDLTFFEKVVSEWRKKEKTCEEALKILGLSRSSFFRIIKEKNL</sequence>
<evidence type="ECO:0000256" key="1">
    <source>
        <dbReference type="ARBA" id="ARBA00022908"/>
    </source>
</evidence>
<feature type="domain" description="Resolvase/invertase-type recombinase catalytic" evidence="6">
    <location>
        <begin position="3"/>
        <end position="148"/>
    </location>
</feature>
<gene>
    <name evidence="7" type="primary">bin3_2</name>
    <name evidence="7" type="ORF">ELLFYP34_01176</name>
</gene>
<dbReference type="GO" id="GO:0003677">
    <property type="term" value="F:DNA binding"/>
    <property type="evidence" value="ECO:0007669"/>
    <property type="project" value="UniProtKB-KW"/>
</dbReference>
<dbReference type="InterPro" id="IPR036162">
    <property type="entry name" value="Resolvase-like_N_sf"/>
</dbReference>
<dbReference type="PANTHER" id="PTHR30461:SF2">
    <property type="entry name" value="SERINE RECOMBINASE PINE-RELATED"/>
    <property type="match status" value="1"/>
</dbReference>
<dbReference type="SMART" id="SM00857">
    <property type="entry name" value="Resolvase"/>
    <property type="match status" value="1"/>
</dbReference>
<accession>A0A6N3HDE1</accession>
<dbReference type="SUPFAM" id="SSF53041">
    <property type="entry name" value="Resolvase-like"/>
    <property type="match status" value="1"/>
</dbReference>
<dbReference type="PROSITE" id="PS00398">
    <property type="entry name" value="RECOMBINASES_2"/>
    <property type="match status" value="1"/>
</dbReference>
<dbReference type="GO" id="GO:0000150">
    <property type="term" value="F:DNA strand exchange activity"/>
    <property type="evidence" value="ECO:0007669"/>
    <property type="project" value="InterPro"/>
</dbReference>
<keyword evidence="1" id="KW-0229">DNA integration</keyword>
<dbReference type="PROSITE" id="PS00397">
    <property type="entry name" value="RECOMBINASES_1"/>
    <property type="match status" value="1"/>
</dbReference>
<evidence type="ECO:0000256" key="2">
    <source>
        <dbReference type="ARBA" id="ARBA00023125"/>
    </source>
</evidence>
<dbReference type="InterPro" id="IPR006119">
    <property type="entry name" value="Resolv_N"/>
</dbReference>
<dbReference type="Gene3D" id="3.40.50.1390">
    <property type="entry name" value="Resolvase, N-terminal catalytic domain"/>
    <property type="match status" value="1"/>
</dbReference>
<protein>
    <submittedName>
        <fullName evidence="7">Transposon Tn552 DNA-invertase bin3</fullName>
    </submittedName>
</protein>
<evidence type="ECO:0000256" key="5">
    <source>
        <dbReference type="PROSITE-ProRule" id="PRU10137"/>
    </source>
</evidence>
<keyword evidence="2" id="KW-0238">DNA-binding</keyword>
<dbReference type="PROSITE" id="PS51736">
    <property type="entry name" value="RECOMBINASES_3"/>
    <property type="match status" value="1"/>
</dbReference>
<evidence type="ECO:0000313" key="7">
    <source>
        <dbReference type="EMBL" id="VYU74854.1"/>
    </source>
</evidence>
<evidence type="ECO:0000256" key="4">
    <source>
        <dbReference type="PIRSR" id="PIRSR606118-50"/>
    </source>
</evidence>
<keyword evidence="3" id="KW-0233">DNA recombination</keyword>
<dbReference type="CDD" id="cd03768">
    <property type="entry name" value="SR_ResInv"/>
    <property type="match status" value="1"/>
</dbReference>
<dbReference type="AlphaFoldDB" id="A0A6N3HDE1"/>
<reference evidence="7" key="1">
    <citation type="submission" date="2019-11" db="EMBL/GenBank/DDBJ databases">
        <authorList>
            <person name="Feng L."/>
        </authorList>
    </citation>
    <scope>NUCLEOTIDE SEQUENCE</scope>
    <source>
        <strain evidence="7">ElimosumLFYP34</strain>
    </source>
</reference>
<dbReference type="PANTHER" id="PTHR30461">
    <property type="entry name" value="DNA-INVERTASE FROM LAMBDOID PROPHAGE"/>
    <property type="match status" value="1"/>
</dbReference>
<organism evidence="7">
    <name type="scientific">Eubacterium limosum</name>
    <dbReference type="NCBI Taxonomy" id="1736"/>
    <lineage>
        <taxon>Bacteria</taxon>
        <taxon>Bacillati</taxon>
        <taxon>Bacillota</taxon>
        <taxon>Clostridia</taxon>
        <taxon>Eubacteriales</taxon>
        <taxon>Eubacteriaceae</taxon>
        <taxon>Eubacterium</taxon>
    </lineage>
</organism>
<feature type="active site" description="O-(5'-phospho-DNA)-serine intermediate" evidence="4 5">
    <location>
        <position position="11"/>
    </location>
</feature>
<name>A0A6N3HDE1_EUBLI</name>
<dbReference type="Pfam" id="PF00239">
    <property type="entry name" value="Resolvase"/>
    <property type="match status" value="1"/>
</dbReference>
<proteinExistence type="predicted"/>